<reference evidence="1" key="1">
    <citation type="submission" date="2018-05" db="EMBL/GenBank/DDBJ databases">
        <authorList>
            <person name="Lanie J.A."/>
            <person name="Ng W.-L."/>
            <person name="Kazmierczak K.M."/>
            <person name="Andrzejewski T.M."/>
            <person name="Davidsen T.M."/>
            <person name="Wayne K.J."/>
            <person name="Tettelin H."/>
            <person name="Glass J.I."/>
            <person name="Rusch D."/>
            <person name="Podicherti R."/>
            <person name="Tsui H.-C.T."/>
            <person name="Winkler M.E."/>
        </authorList>
    </citation>
    <scope>NUCLEOTIDE SEQUENCE</scope>
</reference>
<feature type="non-terminal residue" evidence="1">
    <location>
        <position position="36"/>
    </location>
</feature>
<accession>A0A382VNS3</accession>
<organism evidence="1">
    <name type="scientific">marine metagenome</name>
    <dbReference type="NCBI Taxonomy" id="408172"/>
    <lineage>
        <taxon>unclassified sequences</taxon>
        <taxon>metagenomes</taxon>
        <taxon>ecological metagenomes</taxon>
    </lineage>
</organism>
<dbReference type="EMBL" id="UINC01153066">
    <property type="protein sequence ID" value="SVD47571.1"/>
    <property type="molecule type" value="Genomic_DNA"/>
</dbReference>
<protein>
    <submittedName>
        <fullName evidence="1">Uncharacterized protein</fullName>
    </submittedName>
</protein>
<sequence length="36" mass="4118">MFESMMIRNNGMGAIKVVPWIHAARDTILILDMDKV</sequence>
<evidence type="ECO:0000313" key="1">
    <source>
        <dbReference type="EMBL" id="SVD47571.1"/>
    </source>
</evidence>
<gene>
    <name evidence="1" type="ORF">METZ01_LOCUS400425</name>
</gene>
<proteinExistence type="predicted"/>
<dbReference type="AlphaFoldDB" id="A0A382VNS3"/>
<name>A0A382VNS3_9ZZZZ</name>